<feature type="domain" description="Tyrosinase copper-binding" evidence="4">
    <location>
        <begin position="84"/>
        <end position="101"/>
    </location>
</feature>
<evidence type="ECO:0000256" key="1">
    <source>
        <dbReference type="ARBA" id="ARBA00022723"/>
    </source>
</evidence>
<dbReference type="Pfam" id="PF00264">
    <property type="entry name" value="Tyrosinase"/>
    <property type="match status" value="1"/>
</dbReference>
<reference evidence="6" key="1">
    <citation type="submission" date="2021-03" db="EMBL/GenBank/DDBJ databases">
        <title>Revisited historic fungal species revealed as producer of novel bioactive compounds through whole genome sequencing and comparative genomics.</title>
        <authorList>
            <person name="Vignolle G.A."/>
            <person name="Hochenegger N."/>
            <person name="Mach R.L."/>
            <person name="Mach-Aigner A.R."/>
            <person name="Javad Rahimi M."/>
            <person name="Salim K.A."/>
            <person name="Chan C.M."/>
            <person name="Lim L.B.L."/>
            <person name="Cai F."/>
            <person name="Druzhinina I.S."/>
            <person name="U'Ren J.M."/>
            <person name="Derntl C."/>
        </authorList>
    </citation>
    <scope>NUCLEOTIDE SEQUENCE</scope>
    <source>
        <strain evidence="6">TUCIM 5799</strain>
    </source>
</reference>
<dbReference type="SUPFAM" id="SSF48056">
    <property type="entry name" value="Di-copper centre-containing domain"/>
    <property type="match status" value="1"/>
</dbReference>
<keyword evidence="2" id="KW-0186">Copper</keyword>
<dbReference type="PROSITE" id="PS00497">
    <property type="entry name" value="TYROSINASE_1"/>
    <property type="match status" value="1"/>
</dbReference>
<dbReference type="InterPro" id="IPR008922">
    <property type="entry name" value="Di-copper_centre_dom_sf"/>
</dbReference>
<dbReference type="AlphaFoldDB" id="A0A9P9WAQ4"/>
<keyword evidence="3" id="KW-0732">Signal</keyword>
<evidence type="ECO:0000259" key="4">
    <source>
        <dbReference type="PROSITE" id="PS00497"/>
    </source>
</evidence>
<dbReference type="InterPro" id="IPR050316">
    <property type="entry name" value="Tyrosinase/Hemocyanin"/>
</dbReference>
<evidence type="ECO:0000256" key="3">
    <source>
        <dbReference type="SAM" id="SignalP"/>
    </source>
</evidence>
<dbReference type="EMBL" id="JAFIMR010000053">
    <property type="protein sequence ID" value="KAI1854389.1"/>
    <property type="molecule type" value="Genomic_DNA"/>
</dbReference>
<dbReference type="PANTHER" id="PTHR11474">
    <property type="entry name" value="TYROSINASE FAMILY MEMBER"/>
    <property type="match status" value="1"/>
</dbReference>
<accession>A0A9P9WAQ4</accession>
<dbReference type="OrthoDB" id="6132182at2759"/>
<dbReference type="GO" id="GO:0046872">
    <property type="term" value="F:metal ion binding"/>
    <property type="evidence" value="ECO:0007669"/>
    <property type="project" value="UniProtKB-KW"/>
</dbReference>
<comment type="caution">
    <text evidence="6">The sequence shown here is derived from an EMBL/GenBank/DDBJ whole genome shotgun (WGS) entry which is preliminary data.</text>
</comment>
<dbReference type="PRINTS" id="PR00092">
    <property type="entry name" value="TYROSINASE"/>
</dbReference>
<evidence type="ECO:0000313" key="6">
    <source>
        <dbReference type="EMBL" id="KAI1854389.1"/>
    </source>
</evidence>
<protein>
    <recommendedName>
        <fullName evidence="4 5">Tyrosinase copper-binding domain-containing protein</fullName>
    </recommendedName>
</protein>
<name>A0A9P9WAQ4_9PEZI</name>
<sequence length="329" mass="36842">MKASSIITAVFPQLSFAAAVLARNSTACTDPAVRVEWRTLTTVERAEYITAVKCLATKPSILGLNSTLYDDFPWVHSQLNLDIHFVAQFLPWHRVFLQQYENALRSACGYSGLMPYWDWTQDAYRLPYSPLLDPSPNATAFSFGGNGAGECGFVPPTRPNPLLCCITSGPFVDLRPKYFNNYEQPHCLNRFFSNITQNDGWNGQAYAPEMIANITANNTKFETFWQALESTPHGAVHGSLGGDMVPQTSPNDPLFFMHHAQVDRLWWLWQQADPTARILDYSGNKFAAYTGDDTRASLDDIMTFKGLNPNITVQSAMSTDSSDLCYRYA</sequence>
<evidence type="ECO:0000313" key="7">
    <source>
        <dbReference type="Proteomes" id="UP000829685"/>
    </source>
</evidence>
<feature type="domain" description="Tyrosinase copper-binding" evidence="5">
    <location>
        <begin position="252"/>
        <end position="263"/>
    </location>
</feature>
<evidence type="ECO:0000256" key="2">
    <source>
        <dbReference type="ARBA" id="ARBA00023008"/>
    </source>
</evidence>
<proteinExistence type="predicted"/>
<evidence type="ECO:0000259" key="5">
    <source>
        <dbReference type="PROSITE" id="PS00498"/>
    </source>
</evidence>
<dbReference type="InterPro" id="IPR002227">
    <property type="entry name" value="Tyrosinase_Cu-bd"/>
</dbReference>
<gene>
    <name evidence="6" type="ORF">JX265_012423</name>
</gene>
<feature type="signal peptide" evidence="3">
    <location>
        <begin position="1"/>
        <end position="22"/>
    </location>
</feature>
<keyword evidence="1" id="KW-0479">Metal-binding</keyword>
<keyword evidence="7" id="KW-1185">Reference proteome</keyword>
<dbReference type="PANTHER" id="PTHR11474:SF126">
    <property type="entry name" value="TYROSINASE-LIKE PROTEIN TYR-1-RELATED"/>
    <property type="match status" value="1"/>
</dbReference>
<dbReference type="Proteomes" id="UP000829685">
    <property type="component" value="Unassembled WGS sequence"/>
</dbReference>
<dbReference type="Gene3D" id="1.10.1280.10">
    <property type="entry name" value="Di-copper center containing domain from catechol oxidase"/>
    <property type="match status" value="1"/>
</dbReference>
<feature type="chain" id="PRO_5040299524" description="Tyrosinase copper-binding domain-containing protein" evidence="3">
    <location>
        <begin position="23"/>
        <end position="329"/>
    </location>
</feature>
<dbReference type="GO" id="GO:0016491">
    <property type="term" value="F:oxidoreductase activity"/>
    <property type="evidence" value="ECO:0007669"/>
    <property type="project" value="InterPro"/>
</dbReference>
<dbReference type="PROSITE" id="PS00498">
    <property type="entry name" value="TYROSINASE_2"/>
    <property type="match status" value="1"/>
</dbReference>
<organism evidence="6 7">
    <name type="scientific">Neoarthrinium moseri</name>
    <dbReference type="NCBI Taxonomy" id="1658444"/>
    <lineage>
        <taxon>Eukaryota</taxon>
        <taxon>Fungi</taxon>
        <taxon>Dikarya</taxon>
        <taxon>Ascomycota</taxon>
        <taxon>Pezizomycotina</taxon>
        <taxon>Sordariomycetes</taxon>
        <taxon>Xylariomycetidae</taxon>
        <taxon>Amphisphaeriales</taxon>
        <taxon>Apiosporaceae</taxon>
        <taxon>Neoarthrinium</taxon>
    </lineage>
</organism>